<gene>
    <name evidence="2" type="ORF">FH965_29365</name>
</gene>
<evidence type="ECO:0000256" key="1">
    <source>
        <dbReference type="SAM" id="MobiDB-lite"/>
    </source>
</evidence>
<feature type="region of interest" description="Disordered" evidence="1">
    <location>
        <begin position="1"/>
        <end position="35"/>
    </location>
</feature>
<evidence type="ECO:0000313" key="3">
    <source>
        <dbReference type="Proteomes" id="UP000316806"/>
    </source>
</evidence>
<evidence type="ECO:0000313" key="2">
    <source>
        <dbReference type="EMBL" id="QDQ16617.1"/>
    </source>
</evidence>
<sequence>MEHTDDDATTGGQEEARQQGRGEVEINRHGNHTWRAPLFTRTFEGTGRTATKCDVREAVADALRRETDPGPPS</sequence>
<dbReference type="EMBL" id="CP040916">
    <property type="protein sequence ID" value="QDQ16617.1"/>
    <property type="molecule type" value="Genomic_DNA"/>
</dbReference>
<dbReference type="Proteomes" id="UP000316806">
    <property type="component" value="Chromosome"/>
</dbReference>
<feature type="compositionally biased region" description="Basic and acidic residues" evidence="1">
    <location>
        <begin position="14"/>
        <end position="28"/>
    </location>
</feature>
<accession>A0A516RLT6</accession>
<name>A0A516RLT6_STRST</name>
<protein>
    <submittedName>
        <fullName evidence="2">Uncharacterized protein</fullName>
    </submittedName>
</protein>
<proteinExistence type="predicted"/>
<reference evidence="2 3" key="1">
    <citation type="journal article" date="2019" name="J. Ind. Microbiol. Biotechnol.">
        <title>The complete genomic sequence of Streptomyces spectabilis NRRL-2792 and identification of secondary metabolite biosynthetic gene clusters.</title>
        <authorList>
            <person name="Sinha A."/>
            <person name="Phillips-Salemka S."/>
            <person name="Niraula T.A."/>
            <person name="Short K.A."/>
            <person name="Niraula N.P."/>
        </authorList>
    </citation>
    <scope>NUCLEOTIDE SEQUENCE [LARGE SCALE GENOMIC DNA]</scope>
    <source>
        <strain evidence="2 3">NRRL 2792</strain>
    </source>
</reference>
<dbReference type="AlphaFoldDB" id="A0A516RLT6"/>
<organism evidence="2 3">
    <name type="scientific">Streptomyces spectabilis</name>
    <dbReference type="NCBI Taxonomy" id="68270"/>
    <lineage>
        <taxon>Bacteria</taxon>
        <taxon>Bacillati</taxon>
        <taxon>Actinomycetota</taxon>
        <taxon>Actinomycetes</taxon>
        <taxon>Kitasatosporales</taxon>
        <taxon>Streptomycetaceae</taxon>
        <taxon>Streptomyces</taxon>
    </lineage>
</organism>